<reference evidence="1 2" key="1">
    <citation type="submission" date="2014-06" db="EMBL/GenBank/DDBJ databases">
        <title>Draft genome sequence of Bacillus manliponensis JCM 15802 (MCCC 1A00708).</title>
        <authorList>
            <person name="Lai Q."/>
            <person name="Liu Y."/>
            <person name="Shao Z."/>
        </authorList>
    </citation>
    <scope>NUCLEOTIDE SEQUENCE [LARGE SCALE GENOMIC DNA]</scope>
    <source>
        <strain evidence="1 2">JCM 15802</strain>
    </source>
</reference>
<comment type="caution">
    <text evidence="1">The sequence shown here is derived from an EMBL/GenBank/DDBJ whole genome shotgun (WGS) entry which is preliminary data.</text>
</comment>
<organism evidence="1 2">
    <name type="scientific">Bacillus manliponensis</name>
    <dbReference type="NCBI Taxonomy" id="574376"/>
    <lineage>
        <taxon>Bacteria</taxon>
        <taxon>Bacillati</taxon>
        <taxon>Bacillota</taxon>
        <taxon>Bacilli</taxon>
        <taxon>Bacillales</taxon>
        <taxon>Bacillaceae</taxon>
        <taxon>Bacillus</taxon>
        <taxon>Bacillus cereus group</taxon>
    </lineage>
</organism>
<sequence length="330" mass="38337">MYPYENHINEHFNQLTIKSFYKTKINNRMTGIYICTCQCNPKKNIEKKAYEVIKSLTISCGCLQGSQGTKYNYTEEIGKKYNKLTIQDYKRGENGYLLLCQCDCGSSPKWLSAYSIFLGQVKSCGCLNNMNDYKKMIGMKFYKLTVLNYKLGKRPSGQSFVQLLCKCECGVIKYIDKYEVQTGQLSCGCMMRELLSERGNKNRTEAIYKNLYNSKIKSISKKRNMNYDLTLEEFISIINQPCYYCKEESSNTHYDKKRRDGTYISDTVVYCNGIDRLNPKVGYIRDNVVPCCRFCNTAKMSMDVKEFQLYIAKLYTHFIKKHSGKIDILS</sequence>
<evidence type="ECO:0000313" key="1">
    <source>
        <dbReference type="EMBL" id="KEK19245.1"/>
    </source>
</evidence>
<dbReference type="EMBL" id="JOTN01000008">
    <property type="protein sequence ID" value="KEK19245.1"/>
    <property type="molecule type" value="Genomic_DNA"/>
</dbReference>
<gene>
    <name evidence="1" type="ORF">BAMA_22960</name>
</gene>
<dbReference type="STRING" id="574376.BAMA_22960"/>
<dbReference type="OrthoDB" id="2873040at2"/>
<protein>
    <recommendedName>
        <fullName evidence="3">HNH endonuclease</fullName>
    </recommendedName>
</protein>
<dbReference type="RefSeq" id="WP_034639033.1">
    <property type="nucleotide sequence ID" value="NZ_CBCSJC010000019.1"/>
</dbReference>
<proteinExistence type="predicted"/>
<accession>A0A073JY79</accession>
<evidence type="ECO:0000313" key="2">
    <source>
        <dbReference type="Proteomes" id="UP000027822"/>
    </source>
</evidence>
<dbReference type="Proteomes" id="UP000027822">
    <property type="component" value="Unassembled WGS sequence"/>
</dbReference>
<keyword evidence="2" id="KW-1185">Reference proteome</keyword>
<dbReference type="Gene3D" id="3.30.40.220">
    <property type="match status" value="1"/>
</dbReference>
<evidence type="ECO:0008006" key="3">
    <source>
        <dbReference type="Google" id="ProtNLM"/>
    </source>
</evidence>
<name>A0A073JY79_9BACI</name>
<dbReference type="AlphaFoldDB" id="A0A073JY79"/>